<gene>
    <name evidence="1" type="ORF">LEP1GSC105_4599</name>
</gene>
<comment type="caution">
    <text evidence="1">The sequence shown here is derived from an EMBL/GenBank/DDBJ whole genome shotgun (WGS) entry which is preliminary data.</text>
</comment>
<reference evidence="1 2" key="1">
    <citation type="submission" date="2012-10" db="EMBL/GenBank/DDBJ databases">
        <authorList>
            <person name="Harkins D.M."/>
            <person name="Durkin A.S."/>
            <person name="Brinkac L.M."/>
            <person name="Haft D.H."/>
            <person name="Selengut J.D."/>
            <person name="Sanka R."/>
            <person name="DePew J."/>
            <person name="Purushe J."/>
            <person name="Chanthongthip A."/>
            <person name="Lattana O."/>
            <person name="Phetsouvanh R."/>
            <person name="Newton P.N."/>
            <person name="Vinetz J.M."/>
            <person name="Sutton G.G."/>
            <person name="Nierman W.C."/>
            <person name="Fouts D.E."/>
        </authorList>
    </citation>
    <scope>NUCLEOTIDE SEQUENCE [LARGE SCALE GENOMIC DNA]</scope>
    <source>
        <strain evidence="1 2">UI 12758</strain>
    </source>
</reference>
<dbReference type="EMBL" id="AHNR02000025">
    <property type="protein sequence ID" value="EKR56014.1"/>
    <property type="molecule type" value="Genomic_DNA"/>
</dbReference>
<dbReference type="AlphaFoldDB" id="A0A0E2D998"/>
<accession>A0A0E2D998</accession>
<dbReference type="RefSeq" id="WP_000871017.1">
    <property type="nucleotide sequence ID" value="NZ_AHNR02000025.1"/>
</dbReference>
<evidence type="ECO:0000313" key="2">
    <source>
        <dbReference type="Proteomes" id="UP000001340"/>
    </source>
</evidence>
<evidence type="ECO:0000313" key="1">
    <source>
        <dbReference type="EMBL" id="EKR56014.1"/>
    </source>
</evidence>
<protein>
    <submittedName>
        <fullName evidence="1">Uncharacterized protein</fullName>
    </submittedName>
</protein>
<dbReference type="Proteomes" id="UP000001340">
    <property type="component" value="Unassembled WGS sequence"/>
</dbReference>
<organism evidence="1 2">
    <name type="scientific">Leptospira interrogans str. UI 12758</name>
    <dbReference type="NCBI Taxonomy" id="1049938"/>
    <lineage>
        <taxon>Bacteria</taxon>
        <taxon>Pseudomonadati</taxon>
        <taxon>Spirochaetota</taxon>
        <taxon>Spirochaetia</taxon>
        <taxon>Leptospirales</taxon>
        <taxon>Leptospiraceae</taxon>
        <taxon>Leptospira</taxon>
    </lineage>
</organism>
<sequence>MKWGRWIMEFNEKFTAEQVLAYVVFEIRCLLSSYVRNENTKLELRQAADLAYAFHNDALAIIEGKSFDVKEAIEKIKEIDKILNSRFSENLTSMMNNTTSPDKNN</sequence>
<name>A0A0E2D998_LEPIR</name>
<proteinExistence type="predicted"/>